<evidence type="ECO:0000256" key="1">
    <source>
        <dbReference type="ARBA" id="ARBA00022691"/>
    </source>
</evidence>
<evidence type="ECO:0000259" key="4">
    <source>
        <dbReference type="Pfam" id="PF20257"/>
    </source>
</evidence>
<dbReference type="RefSeq" id="WP_080318950.1">
    <property type="nucleotide sequence ID" value="NZ_MTBC01000004.1"/>
</dbReference>
<dbReference type="PANTHER" id="PTHR35092:SF1">
    <property type="entry name" value="CHLORINASE MJ1651"/>
    <property type="match status" value="1"/>
</dbReference>
<dbReference type="SUPFAM" id="SSF101852">
    <property type="entry name" value="Bacterial fluorinating enzyme, C-terminal domain"/>
    <property type="match status" value="1"/>
</dbReference>
<dbReference type="InterPro" id="IPR002747">
    <property type="entry name" value="SAM_OH_AdoTrfase"/>
</dbReference>
<dbReference type="Pfam" id="PF01887">
    <property type="entry name" value="SAM_HAT_N"/>
    <property type="match status" value="1"/>
</dbReference>
<keyword evidence="1" id="KW-0949">S-adenosyl-L-methionine</keyword>
<comment type="caution">
    <text evidence="5">The sequence shown here is derived from an EMBL/GenBank/DDBJ whole genome shotgun (WGS) entry which is preliminary data.</text>
</comment>
<dbReference type="SUPFAM" id="SSF102522">
    <property type="entry name" value="Bacterial fluorinating enzyme, N-terminal domain"/>
    <property type="match status" value="1"/>
</dbReference>
<dbReference type="Pfam" id="PF20257">
    <property type="entry name" value="SAM_HAT_C"/>
    <property type="match status" value="1"/>
</dbReference>
<protein>
    <recommendedName>
        <fullName evidence="7">S-adenosyl-l-methionine hydroxide adenosyltransferase</fullName>
    </recommendedName>
</protein>
<dbReference type="InterPro" id="IPR023228">
    <property type="entry name" value="SAM_OH_AdoTrfase_N_sf"/>
</dbReference>
<dbReference type="PIRSF" id="PIRSF006779">
    <property type="entry name" value="UCP006779"/>
    <property type="match status" value="1"/>
</dbReference>
<feature type="domain" description="S-adenosyl-l-methionine hydroxide adenosyltransferase N-terminal" evidence="3">
    <location>
        <begin position="4"/>
        <end position="143"/>
    </location>
</feature>
<dbReference type="InterPro" id="IPR046470">
    <property type="entry name" value="SAM_HAT_C"/>
</dbReference>
<proteinExistence type="inferred from homology"/>
<feature type="domain" description="S-adenosyl-l-methionine hydroxide adenosyltransferase C-terminal" evidence="4">
    <location>
        <begin position="170"/>
        <end position="269"/>
    </location>
</feature>
<comment type="similarity">
    <text evidence="2">Belongs to the SAM hydrolase / SAM-dependent halogenase family.</text>
</comment>
<dbReference type="Proteomes" id="UP000191680">
    <property type="component" value="Unassembled WGS sequence"/>
</dbReference>
<dbReference type="InterPro" id="IPR046469">
    <property type="entry name" value="SAM_HAT_N"/>
</dbReference>
<evidence type="ECO:0000313" key="6">
    <source>
        <dbReference type="Proteomes" id="UP000191680"/>
    </source>
</evidence>
<accession>A0A1V6LSL8</accession>
<dbReference type="OrthoDB" id="9792195at2"/>
<dbReference type="InterPro" id="IPR023227">
    <property type="entry name" value="SAM_OH_AdoTrfase_C_sf"/>
</dbReference>
<evidence type="ECO:0008006" key="7">
    <source>
        <dbReference type="Google" id="ProtNLM"/>
    </source>
</evidence>
<evidence type="ECO:0000313" key="5">
    <source>
        <dbReference type="EMBL" id="OQD43180.1"/>
    </source>
</evidence>
<dbReference type="Gene3D" id="2.40.30.90">
    <property type="entry name" value="Bacterial fluorinating enzyme like"/>
    <property type="match status" value="1"/>
</dbReference>
<dbReference type="AlphaFoldDB" id="A0A1V6LSL8"/>
<reference evidence="5 6" key="1">
    <citation type="submission" date="2016-12" db="EMBL/GenBank/DDBJ databases">
        <authorList>
            <person name="Song W.-J."/>
            <person name="Kurnit D.M."/>
        </authorList>
    </citation>
    <scope>NUCLEOTIDE SEQUENCE [LARGE SCALE GENOMIC DNA]</scope>
    <source>
        <strain evidence="5 6">HSG9</strain>
    </source>
</reference>
<evidence type="ECO:0000259" key="3">
    <source>
        <dbReference type="Pfam" id="PF01887"/>
    </source>
</evidence>
<dbReference type="Gene3D" id="3.40.50.10790">
    <property type="entry name" value="S-adenosyl-l-methionine hydroxide adenosyltransferase, N-terminal"/>
    <property type="match status" value="1"/>
</dbReference>
<gene>
    <name evidence="5" type="ORF">BUL40_08155</name>
</gene>
<dbReference type="EMBL" id="MTBC01000004">
    <property type="protein sequence ID" value="OQD43180.1"/>
    <property type="molecule type" value="Genomic_DNA"/>
</dbReference>
<evidence type="ECO:0000256" key="2">
    <source>
        <dbReference type="ARBA" id="ARBA00024035"/>
    </source>
</evidence>
<keyword evidence="6" id="KW-1185">Reference proteome</keyword>
<name>A0A1V6LSL8_9FLAO</name>
<organism evidence="5 6">
    <name type="scientific">Croceivirga radicis</name>
    <dbReference type="NCBI Taxonomy" id="1929488"/>
    <lineage>
        <taxon>Bacteria</taxon>
        <taxon>Pseudomonadati</taxon>
        <taxon>Bacteroidota</taxon>
        <taxon>Flavobacteriia</taxon>
        <taxon>Flavobacteriales</taxon>
        <taxon>Flavobacteriaceae</taxon>
        <taxon>Croceivirga</taxon>
    </lineage>
</organism>
<dbReference type="PANTHER" id="PTHR35092">
    <property type="entry name" value="CHLORINASE MJ1651"/>
    <property type="match status" value="1"/>
</dbReference>
<sequence>MAIITLTTDFGTKDHFVAVLKGALLTEVPTTTIVDISHSISPFNIHECAYLLKNSYKAFPKGSIHIIGIDAEWSPENEHIVVLVDGHYFISANNGVISLVTSEKPPEKIMAINLPNGEISSFPTQDIFVPVAAHLARGGQPEVVCTPFDELKELRDFKPRIENNGNTIIGNVIYIDNYGNVVTNIERSTFDAYRNGRTFEITARRQRIKAIQKSYNGIVDYNKEKNQRKGPGDLLALFNAAGYLELAIYKSDLNTVGGVSTLIGLQYRDIITINFDA</sequence>